<feature type="compositionally biased region" description="Low complexity" evidence="1">
    <location>
        <begin position="43"/>
        <end position="56"/>
    </location>
</feature>
<feature type="region of interest" description="Disordered" evidence="1">
    <location>
        <begin position="43"/>
        <end position="77"/>
    </location>
</feature>
<comment type="caution">
    <text evidence="2">The sequence shown here is derived from an EMBL/GenBank/DDBJ whole genome shotgun (WGS) entry which is preliminary data.</text>
</comment>
<gene>
    <name evidence="2" type="ORF">QCA50_000828</name>
</gene>
<evidence type="ECO:0000313" key="3">
    <source>
        <dbReference type="Proteomes" id="UP001385951"/>
    </source>
</evidence>
<organism evidence="2 3">
    <name type="scientific">Cerrena zonata</name>
    <dbReference type="NCBI Taxonomy" id="2478898"/>
    <lineage>
        <taxon>Eukaryota</taxon>
        <taxon>Fungi</taxon>
        <taxon>Dikarya</taxon>
        <taxon>Basidiomycota</taxon>
        <taxon>Agaricomycotina</taxon>
        <taxon>Agaricomycetes</taxon>
        <taxon>Polyporales</taxon>
        <taxon>Cerrenaceae</taxon>
        <taxon>Cerrena</taxon>
    </lineage>
</organism>
<evidence type="ECO:0000256" key="1">
    <source>
        <dbReference type="SAM" id="MobiDB-lite"/>
    </source>
</evidence>
<proteinExistence type="predicted"/>
<sequence length="215" mass="23803">MSGPLKAWINHTTPRARNIVRSILANSDAFGLTSQQIYDIAMTTPSSSDRTPSPLTHKLPKPVATGPPEPPNPDHPIRSMRYLKRFVLEDLAGRQEVVKVFVRRGAGGVDEHGNKLDLAKAKGMAEVSVMAGIQAKEAWLWRLIAGKNALPELLEKEDGPIPRVGPMVPDGVTLEEDDPDIEFDPFADDKGWTKENLKFVNVPVIDTRLPKYRLL</sequence>
<dbReference type="AlphaFoldDB" id="A0AAW0GZN2"/>
<dbReference type="Proteomes" id="UP001385951">
    <property type="component" value="Unassembled WGS sequence"/>
</dbReference>
<protein>
    <submittedName>
        <fullName evidence="2">Uncharacterized protein</fullName>
    </submittedName>
</protein>
<feature type="compositionally biased region" description="Pro residues" evidence="1">
    <location>
        <begin position="65"/>
        <end position="74"/>
    </location>
</feature>
<accession>A0AAW0GZN2</accession>
<keyword evidence="3" id="KW-1185">Reference proteome</keyword>
<reference evidence="2 3" key="1">
    <citation type="submission" date="2022-09" db="EMBL/GenBank/DDBJ databases">
        <authorList>
            <person name="Palmer J.M."/>
        </authorList>
    </citation>
    <scope>NUCLEOTIDE SEQUENCE [LARGE SCALE GENOMIC DNA]</scope>
    <source>
        <strain evidence="2 3">DSM 7382</strain>
    </source>
</reference>
<evidence type="ECO:0000313" key="2">
    <source>
        <dbReference type="EMBL" id="KAK7696177.1"/>
    </source>
</evidence>
<name>A0AAW0GZN2_9APHY</name>
<dbReference type="EMBL" id="JASBNA010000001">
    <property type="protein sequence ID" value="KAK7696177.1"/>
    <property type="molecule type" value="Genomic_DNA"/>
</dbReference>